<dbReference type="AlphaFoldDB" id="X1S5W5"/>
<comment type="caution">
    <text evidence="1">The sequence shown here is derived from an EMBL/GenBank/DDBJ whole genome shotgun (WGS) entry which is preliminary data.</text>
</comment>
<feature type="non-terminal residue" evidence="1">
    <location>
        <position position="1"/>
    </location>
</feature>
<organism evidence="1">
    <name type="scientific">marine sediment metagenome</name>
    <dbReference type="NCBI Taxonomy" id="412755"/>
    <lineage>
        <taxon>unclassified sequences</taxon>
        <taxon>metagenomes</taxon>
        <taxon>ecological metagenomes</taxon>
    </lineage>
</organism>
<sequence>EVKTRLYWLEMIHRAEVQVEIERADARAKAEAEEYQGWWDSLVNLN</sequence>
<gene>
    <name evidence="1" type="ORF">S12H4_25463</name>
</gene>
<protein>
    <submittedName>
        <fullName evidence="1">Uncharacterized protein</fullName>
    </submittedName>
</protein>
<reference evidence="1" key="1">
    <citation type="journal article" date="2014" name="Front. Microbiol.">
        <title>High frequency of phylogenetically diverse reductive dehalogenase-homologous genes in deep subseafloor sedimentary metagenomes.</title>
        <authorList>
            <person name="Kawai M."/>
            <person name="Futagami T."/>
            <person name="Toyoda A."/>
            <person name="Takaki Y."/>
            <person name="Nishi S."/>
            <person name="Hori S."/>
            <person name="Arai W."/>
            <person name="Tsubouchi T."/>
            <person name="Morono Y."/>
            <person name="Uchiyama I."/>
            <person name="Ito T."/>
            <person name="Fujiyama A."/>
            <person name="Inagaki F."/>
            <person name="Takami H."/>
        </authorList>
    </citation>
    <scope>NUCLEOTIDE SEQUENCE</scope>
    <source>
        <strain evidence="1">Expedition CK06-06</strain>
    </source>
</reference>
<name>X1S5W5_9ZZZZ</name>
<accession>X1S5W5</accession>
<evidence type="ECO:0000313" key="1">
    <source>
        <dbReference type="EMBL" id="GAI74476.1"/>
    </source>
</evidence>
<proteinExistence type="predicted"/>
<dbReference type="EMBL" id="BARW01014300">
    <property type="protein sequence ID" value="GAI74476.1"/>
    <property type="molecule type" value="Genomic_DNA"/>
</dbReference>